<comment type="caution">
    <text evidence="1">The sequence shown here is derived from an EMBL/GenBank/DDBJ whole genome shotgun (WGS) entry which is preliminary data.</text>
</comment>
<evidence type="ECO:0000313" key="1">
    <source>
        <dbReference type="EMBL" id="MBA0753407.1"/>
    </source>
</evidence>
<dbReference type="Proteomes" id="UP000593579">
    <property type="component" value="Unassembled WGS sequence"/>
</dbReference>
<organism evidence="1 2">
    <name type="scientific">Gossypium gossypioides</name>
    <name type="common">Mexican cotton</name>
    <name type="synonym">Selera gossypioides</name>
    <dbReference type="NCBI Taxonomy" id="34282"/>
    <lineage>
        <taxon>Eukaryota</taxon>
        <taxon>Viridiplantae</taxon>
        <taxon>Streptophyta</taxon>
        <taxon>Embryophyta</taxon>
        <taxon>Tracheophyta</taxon>
        <taxon>Spermatophyta</taxon>
        <taxon>Magnoliopsida</taxon>
        <taxon>eudicotyledons</taxon>
        <taxon>Gunneridae</taxon>
        <taxon>Pentapetalae</taxon>
        <taxon>rosids</taxon>
        <taxon>malvids</taxon>
        <taxon>Malvales</taxon>
        <taxon>Malvaceae</taxon>
        <taxon>Malvoideae</taxon>
        <taxon>Gossypium</taxon>
    </lineage>
</organism>
<sequence length="43" mass="4862">MKVSIQGIKVPISSSAINEFSKLLDFEDDEYSSLMRNIEAENL</sequence>
<dbReference type="AlphaFoldDB" id="A0A7J9CY24"/>
<reference evidence="1 2" key="1">
    <citation type="journal article" date="2019" name="Genome Biol. Evol.">
        <title>Insights into the evolution of the New World diploid cottons (Gossypium, subgenus Houzingenia) based on genome sequencing.</title>
        <authorList>
            <person name="Grover C.E."/>
            <person name="Arick M.A. 2nd"/>
            <person name="Thrash A."/>
            <person name="Conover J.L."/>
            <person name="Sanders W.S."/>
            <person name="Peterson D.G."/>
            <person name="Frelichowski J.E."/>
            <person name="Scheffler J.A."/>
            <person name="Scheffler B.E."/>
            <person name="Wendel J.F."/>
        </authorList>
    </citation>
    <scope>NUCLEOTIDE SEQUENCE [LARGE SCALE GENOMIC DNA]</scope>
    <source>
        <strain evidence="1">5</strain>
        <tissue evidence="1">Leaf</tissue>
    </source>
</reference>
<keyword evidence="2" id="KW-1185">Reference proteome</keyword>
<accession>A0A7J9CY24</accession>
<evidence type="ECO:0000313" key="2">
    <source>
        <dbReference type="Proteomes" id="UP000593579"/>
    </source>
</evidence>
<dbReference type="OrthoDB" id="990541at2759"/>
<gene>
    <name evidence="1" type="ORF">Gogos_020620</name>
</gene>
<dbReference type="EMBL" id="JABEZY010255707">
    <property type="protein sequence ID" value="MBA0753407.1"/>
    <property type="molecule type" value="Genomic_DNA"/>
</dbReference>
<proteinExistence type="predicted"/>
<protein>
    <submittedName>
        <fullName evidence="1">Uncharacterized protein</fullName>
    </submittedName>
</protein>
<name>A0A7J9CY24_GOSGO</name>